<dbReference type="AlphaFoldDB" id="A0A7C9A0Q3"/>
<proteinExistence type="predicted"/>
<organism evidence="1">
    <name type="scientific">Opuntia streptacantha</name>
    <name type="common">Prickly pear cactus</name>
    <name type="synonym">Opuntia cardona</name>
    <dbReference type="NCBI Taxonomy" id="393608"/>
    <lineage>
        <taxon>Eukaryota</taxon>
        <taxon>Viridiplantae</taxon>
        <taxon>Streptophyta</taxon>
        <taxon>Embryophyta</taxon>
        <taxon>Tracheophyta</taxon>
        <taxon>Spermatophyta</taxon>
        <taxon>Magnoliopsida</taxon>
        <taxon>eudicotyledons</taxon>
        <taxon>Gunneridae</taxon>
        <taxon>Pentapetalae</taxon>
        <taxon>Caryophyllales</taxon>
        <taxon>Cactineae</taxon>
        <taxon>Cactaceae</taxon>
        <taxon>Opuntioideae</taxon>
        <taxon>Opuntia</taxon>
    </lineage>
</organism>
<reference evidence="1" key="1">
    <citation type="journal article" date="2013" name="J. Plant Res.">
        <title>Effect of fungi and light on seed germination of three Opuntia species from semiarid lands of central Mexico.</title>
        <authorList>
            <person name="Delgado-Sanchez P."/>
            <person name="Jimenez-Bremont J.F."/>
            <person name="Guerrero-Gonzalez Mde L."/>
            <person name="Flores J."/>
        </authorList>
    </citation>
    <scope>NUCLEOTIDE SEQUENCE</scope>
    <source>
        <tissue evidence="1">Cladode</tissue>
    </source>
</reference>
<sequence>MSNLAAHSVAHGKNMSATRQLGLVFCKYGSSCSLSSSVAAMNLTIMPSPLTSSMFSNPSGRPASSAGNLNSSTSMTQVPIFLAVSTALLKMGALRGVVMMVTLTP</sequence>
<reference evidence="1" key="2">
    <citation type="submission" date="2020-07" db="EMBL/GenBank/DDBJ databases">
        <authorList>
            <person name="Vera ALvarez R."/>
            <person name="Arias-Moreno D.M."/>
            <person name="Jimenez-Jacinto V."/>
            <person name="Jimenez-Bremont J.F."/>
            <person name="Swaminathan K."/>
            <person name="Moose S.P."/>
            <person name="Guerrero-Gonzalez M.L."/>
            <person name="Marino-Ramirez L."/>
            <person name="Landsman D."/>
            <person name="Rodriguez-Kessler M."/>
            <person name="Delgado-Sanchez P."/>
        </authorList>
    </citation>
    <scope>NUCLEOTIDE SEQUENCE</scope>
    <source>
        <tissue evidence="1">Cladode</tissue>
    </source>
</reference>
<accession>A0A7C9A0Q3</accession>
<name>A0A7C9A0Q3_OPUST</name>
<dbReference type="EMBL" id="GISG01190812">
    <property type="protein sequence ID" value="MBA4656154.1"/>
    <property type="molecule type" value="Transcribed_RNA"/>
</dbReference>
<protein>
    <submittedName>
        <fullName evidence="1">Uncharacterized protein</fullName>
    </submittedName>
</protein>
<evidence type="ECO:0000313" key="1">
    <source>
        <dbReference type="EMBL" id="MBA4656154.1"/>
    </source>
</evidence>